<sequence>MRAGSSNTSSRNSSYSRRYRTRASTSEVDESLFGSPRSKSICPEKDKRGRSAPNPRDREEQKNNRETLQIITKDLIRDLRIRYEDPSGQSTILPSALLDQTKASAHILTDEDFQAMKEASQRKREEEIEAAEEKKRQLIEADLSKMANPTLTEQELEARDRTQRMLDQAYALRMEQEDEIKRLNRLILEVKCQASRDAQMQEKAEIQTELSEEEKRLDSMMEVERRKALETMEKIDELRKKQRYKGMQEICDQIKDREEERQFENELKELEKVKLREKQEKMNLEDLQTLERKKKEQEQLQGEIMRINAETLKAKEKRKEEEQLADLRALDYIKQKIEREAKHEAEQKQIKKEKELEIARLRARQEKAKDYQAEQDEIRARRNQEIMDREWRRKERELAQKKAREQEMLKAARAQQVQYKEHFLSIEAGREKAEFERVLKVQQEAIIKEKQEEEKFQLKAQRNAEAIRQQVKERELSAINKRRERYKDAEQLNEEARLRRMRLNEIKEKKLNELR</sequence>
<dbReference type="Pfam" id="PF13868">
    <property type="entry name" value="TPH"/>
    <property type="match status" value="1"/>
</dbReference>
<keyword evidence="5" id="KW-0966">Cell projection</keyword>
<dbReference type="AlphaFoldDB" id="A0AAW0N2P5"/>
<protein>
    <recommendedName>
        <fullName evidence="7">Cilia- and flagella-associated protein 45</fullName>
    </recommendedName>
</protein>
<evidence type="ECO:0000256" key="1">
    <source>
        <dbReference type="ARBA" id="ARBA00004230"/>
    </source>
</evidence>
<evidence type="ECO:0000256" key="2">
    <source>
        <dbReference type="ARBA" id="ARBA00022846"/>
    </source>
</evidence>
<dbReference type="InterPro" id="IPR033253">
    <property type="entry name" value="CFAP45"/>
</dbReference>
<feature type="coiled-coil region" evidence="8">
    <location>
        <begin position="479"/>
        <end position="513"/>
    </location>
</feature>
<proteinExistence type="inferred from homology"/>
<feature type="coiled-coil region" evidence="8">
    <location>
        <begin position="166"/>
        <end position="415"/>
    </location>
</feature>
<keyword evidence="12" id="KW-1185">Reference proteome</keyword>
<organism evidence="11 12">
    <name type="scientific">Mugilogobius chulae</name>
    <name type="common">yellowstripe goby</name>
    <dbReference type="NCBI Taxonomy" id="88201"/>
    <lineage>
        <taxon>Eukaryota</taxon>
        <taxon>Metazoa</taxon>
        <taxon>Chordata</taxon>
        <taxon>Craniata</taxon>
        <taxon>Vertebrata</taxon>
        <taxon>Euteleostomi</taxon>
        <taxon>Actinopterygii</taxon>
        <taxon>Neopterygii</taxon>
        <taxon>Teleostei</taxon>
        <taxon>Neoteleostei</taxon>
        <taxon>Acanthomorphata</taxon>
        <taxon>Gobiaria</taxon>
        <taxon>Gobiiformes</taxon>
        <taxon>Gobioidei</taxon>
        <taxon>Gobiidae</taxon>
        <taxon>Gobionellinae</taxon>
        <taxon>Mugilogobius</taxon>
    </lineage>
</organism>
<evidence type="ECO:0000256" key="5">
    <source>
        <dbReference type="ARBA" id="ARBA00023273"/>
    </source>
</evidence>
<evidence type="ECO:0000256" key="4">
    <source>
        <dbReference type="ARBA" id="ARBA00023069"/>
    </source>
</evidence>
<evidence type="ECO:0000256" key="9">
    <source>
        <dbReference type="SAM" id="MobiDB-lite"/>
    </source>
</evidence>
<comment type="similarity">
    <text evidence="6">Belongs to the CFAP45 family.</text>
</comment>
<dbReference type="PANTHER" id="PTHR15504">
    <property type="entry name" value="NASOPHARYNGEAL EPITHELIUM SPECIFIC PROTEIN 1"/>
    <property type="match status" value="1"/>
</dbReference>
<keyword evidence="4" id="KW-0969">Cilium</keyword>
<name>A0AAW0N2P5_9GOBI</name>
<dbReference type="GO" id="GO:0031514">
    <property type="term" value="C:motile cilium"/>
    <property type="evidence" value="ECO:0007669"/>
    <property type="project" value="UniProtKB-SubCell"/>
</dbReference>
<evidence type="ECO:0000256" key="3">
    <source>
        <dbReference type="ARBA" id="ARBA00023054"/>
    </source>
</evidence>
<feature type="compositionally biased region" description="Low complexity" evidence="9">
    <location>
        <begin position="1"/>
        <end position="26"/>
    </location>
</feature>
<evidence type="ECO:0000313" key="12">
    <source>
        <dbReference type="Proteomes" id="UP001460270"/>
    </source>
</evidence>
<comment type="subcellular location">
    <subcellularLocation>
        <location evidence="1">Cell projection</location>
        <location evidence="1">Cilium</location>
        <location evidence="1">Flagellum</location>
    </subcellularLocation>
</comment>
<accession>A0AAW0N2P5</accession>
<dbReference type="Proteomes" id="UP001460270">
    <property type="component" value="Unassembled WGS sequence"/>
</dbReference>
<comment type="caution">
    <text evidence="11">The sequence shown here is derived from an EMBL/GenBank/DDBJ whole genome shotgun (WGS) entry which is preliminary data.</text>
</comment>
<evidence type="ECO:0000256" key="7">
    <source>
        <dbReference type="ARBA" id="ARBA00034142"/>
    </source>
</evidence>
<dbReference type="PANTHER" id="PTHR15504:SF0">
    <property type="entry name" value="CILIA- AND FLAGELLA-ASSOCIATED PROTEIN 45"/>
    <property type="match status" value="1"/>
</dbReference>
<evidence type="ECO:0000259" key="10">
    <source>
        <dbReference type="Pfam" id="PF13868"/>
    </source>
</evidence>
<evidence type="ECO:0000256" key="6">
    <source>
        <dbReference type="ARBA" id="ARBA00034116"/>
    </source>
</evidence>
<reference evidence="12" key="1">
    <citation type="submission" date="2024-04" db="EMBL/GenBank/DDBJ databases">
        <title>Salinicola lusitanus LLJ914,a marine bacterium isolated from the Okinawa Trough.</title>
        <authorList>
            <person name="Li J."/>
        </authorList>
    </citation>
    <scope>NUCLEOTIDE SEQUENCE [LARGE SCALE GENOMIC DNA]</scope>
</reference>
<keyword evidence="2" id="KW-0282">Flagellum</keyword>
<dbReference type="InterPro" id="IPR043597">
    <property type="entry name" value="TPH_dom"/>
</dbReference>
<feature type="domain" description="Trichohyalin-plectin-homology" evidence="10">
    <location>
        <begin position="174"/>
        <end position="514"/>
    </location>
</feature>
<evidence type="ECO:0000313" key="11">
    <source>
        <dbReference type="EMBL" id="KAK7882993.1"/>
    </source>
</evidence>
<evidence type="ECO:0000256" key="8">
    <source>
        <dbReference type="SAM" id="Coils"/>
    </source>
</evidence>
<gene>
    <name evidence="11" type="ORF">WMY93_029167</name>
</gene>
<feature type="compositionally biased region" description="Basic and acidic residues" evidence="9">
    <location>
        <begin position="42"/>
        <end position="65"/>
    </location>
</feature>
<keyword evidence="3 8" id="KW-0175">Coiled coil</keyword>
<dbReference type="EMBL" id="JBBPFD010000021">
    <property type="protein sequence ID" value="KAK7882993.1"/>
    <property type="molecule type" value="Genomic_DNA"/>
</dbReference>
<feature type="region of interest" description="Disordered" evidence="9">
    <location>
        <begin position="1"/>
        <end position="67"/>
    </location>
</feature>